<dbReference type="Proteomes" id="UP000321523">
    <property type="component" value="Unassembled WGS sequence"/>
</dbReference>
<evidence type="ECO:0000313" key="2">
    <source>
        <dbReference type="Proteomes" id="UP000321523"/>
    </source>
</evidence>
<reference evidence="1 2" key="1">
    <citation type="submission" date="2019-07" db="EMBL/GenBank/DDBJ databases">
        <title>Whole genome shotgun sequence of Skermanella aerolata NBRC 106429.</title>
        <authorList>
            <person name="Hosoyama A."/>
            <person name="Uohara A."/>
            <person name="Ohji S."/>
            <person name="Ichikawa N."/>
        </authorList>
    </citation>
    <scope>NUCLEOTIDE SEQUENCE [LARGE SCALE GENOMIC DNA]</scope>
    <source>
        <strain evidence="1 2">NBRC 106429</strain>
    </source>
</reference>
<gene>
    <name evidence="1" type="ORF">SAE02_36610</name>
</gene>
<organism evidence="1 2">
    <name type="scientific">Skermanella aerolata</name>
    <dbReference type="NCBI Taxonomy" id="393310"/>
    <lineage>
        <taxon>Bacteria</taxon>
        <taxon>Pseudomonadati</taxon>
        <taxon>Pseudomonadota</taxon>
        <taxon>Alphaproteobacteria</taxon>
        <taxon>Rhodospirillales</taxon>
        <taxon>Azospirillaceae</taxon>
        <taxon>Skermanella</taxon>
    </lineage>
</organism>
<comment type="caution">
    <text evidence="1">The sequence shown here is derived from an EMBL/GenBank/DDBJ whole genome shotgun (WGS) entry which is preliminary data.</text>
</comment>
<keyword evidence="2" id="KW-1185">Reference proteome</keyword>
<proteinExistence type="predicted"/>
<evidence type="ECO:0000313" key="1">
    <source>
        <dbReference type="EMBL" id="GEO39513.1"/>
    </source>
</evidence>
<name>A0A512DSR0_9PROT</name>
<dbReference type="EMBL" id="BJYZ01000017">
    <property type="protein sequence ID" value="GEO39513.1"/>
    <property type="molecule type" value="Genomic_DNA"/>
</dbReference>
<protein>
    <submittedName>
        <fullName evidence="1">Uncharacterized protein</fullName>
    </submittedName>
</protein>
<dbReference type="AlphaFoldDB" id="A0A512DSR0"/>
<accession>A0A512DSR0</accession>
<sequence>MIHCIVPEEEDAIAIGRRLLSEPGNEEIRVVRNRTMLTGFTTRTEILHEVRAPVKEKAMVVKGRVERSVVCEEPADLYTLESRMIMGRLFRLFLDKYQVTATELLHNWTYLRKLSESGNMMSTAASQVAMAQANEFNMPAKDRIRHIEGLIHKGMTRARDFYAERRRLPRFDKANLDHVSSRIHARVGPDDYAFTMLCLLGQYLMGYGSVGGKMEMLLHMITEDMDPELVSLFEGVIADALVTPEMVKDLLGSHANLAESLCALADFLHGRSDPARLNPNLAKVGDLIQRGAGEGCRTVLVERLLFELKRDHPLDRKCPEADGALLDSVVEHLRGPDGKLLGGSVAEAAIASRMVRHRQAFLRDLGMVEAADQLPGKWKPASV</sequence>